<evidence type="ECO:0000313" key="3">
    <source>
        <dbReference type="Proteomes" id="UP000266723"/>
    </source>
</evidence>
<name>A0ABQ7C6G6_BRACR</name>
<organism evidence="2 3">
    <name type="scientific">Brassica cretica</name>
    <name type="common">Mustard</name>
    <dbReference type="NCBI Taxonomy" id="69181"/>
    <lineage>
        <taxon>Eukaryota</taxon>
        <taxon>Viridiplantae</taxon>
        <taxon>Streptophyta</taxon>
        <taxon>Embryophyta</taxon>
        <taxon>Tracheophyta</taxon>
        <taxon>Spermatophyta</taxon>
        <taxon>Magnoliopsida</taxon>
        <taxon>eudicotyledons</taxon>
        <taxon>Gunneridae</taxon>
        <taxon>Pentapetalae</taxon>
        <taxon>rosids</taxon>
        <taxon>malvids</taxon>
        <taxon>Brassicales</taxon>
        <taxon>Brassicaceae</taxon>
        <taxon>Brassiceae</taxon>
        <taxon>Brassica</taxon>
    </lineage>
</organism>
<keyword evidence="3" id="KW-1185">Reference proteome</keyword>
<dbReference type="EMBL" id="QGKV02000832">
    <property type="protein sequence ID" value="KAF3547092.1"/>
    <property type="molecule type" value="Genomic_DNA"/>
</dbReference>
<protein>
    <submittedName>
        <fullName evidence="2">Uncharacterized protein</fullName>
    </submittedName>
</protein>
<feature type="transmembrane region" description="Helical" evidence="1">
    <location>
        <begin position="61"/>
        <end position="83"/>
    </location>
</feature>
<proteinExistence type="predicted"/>
<sequence length="116" mass="12508">MIGPRSGITVDRHECCFIDRQSFISLTASPHKADKPLFNKTGITSATGSSDRWHLKANSKLYLVSRSAVSVDFLTTVSLDFLATVSLDFLATVSLGTATVSLGAATVPSLLFTFFY</sequence>
<evidence type="ECO:0000256" key="1">
    <source>
        <dbReference type="SAM" id="Phobius"/>
    </source>
</evidence>
<reference evidence="2 3" key="1">
    <citation type="journal article" date="2020" name="BMC Genomics">
        <title>Intraspecific diversification of the crop wild relative Brassica cretica Lam. using demographic model selection.</title>
        <authorList>
            <person name="Kioukis A."/>
            <person name="Michalopoulou V.A."/>
            <person name="Briers L."/>
            <person name="Pirintsos S."/>
            <person name="Studholme D.J."/>
            <person name="Pavlidis P."/>
            <person name="Sarris P.F."/>
        </authorList>
    </citation>
    <scope>NUCLEOTIDE SEQUENCE [LARGE SCALE GENOMIC DNA]</scope>
    <source>
        <strain evidence="3">cv. PFS-1207/04</strain>
    </source>
</reference>
<keyword evidence="1" id="KW-0812">Transmembrane</keyword>
<feature type="transmembrane region" description="Helical" evidence="1">
    <location>
        <begin position="89"/>
        <end position="115"/>
    </location>
</feature>
<evidence type="ECO:0000313" key="2">
    <source>
        <dbReference type="EMBL" id="KAF3547092.1"/>
    </source>
</evidence>
<dbReference type="Proteomes" id="UP000266723">
    <property type="component" value="Unassembled WGS sequence"/>
</dbReference>
<keyword evidence="1" id="KW-0472">Membrane</keyword>
<comment type="caution">
    <text evidence="2">The sequence shown here is derived from an EMBL/GenBank/DDBJ whole genome shotgun (WGS) entry which is preliminary data.</text>
</comment>
<keyword evidence="1" id="KW-1133">Transmembrane helix</keyword>
<gene>
    <name evidence="2" type="ORF">DY000_02007489</name>
</gene>
<accession>A0ABQ7C6G6</accession>